<feature type="chain" id="PRO_5026993963" evidence="1">
    <location>
        <begin position="24"/>
        <end position="1050"/>
    </location>
</feature>
<dbReference type="EMBL" id="VULT01000032">
    <property type="protein sequence ID" value="MSS18734.1"/>
    <property type="molecule type" value="Genomic_DNA"/>
</dbReference>
<sequence length="1050" mass="116790">MKKFTIIASLVLMMVVGTSSAQAVTSRPRSQAPARAEATNSNMKILTLAEAQAITFTWTDAQGVQHTNSIADPATDPRHIVALLREIYINRKVPGIKKVGYSSADVTTPDSGKVNYVITDDYLDEKSWEGYPLTERNDKNKFARDCYNILTETEQDIWKNWYQIDGRGYYSDYMPEDEGYTTLLVKTKHDVKIGSVTTQQQLYDAIAANIEEVVLLTQGKYYAKGDGIVKTGALYKTSGTASSFFFISKGKARRNTLNGSGRTWSFAPFFGLYEEYSPEIVNSSTQTTDVWVKMKNGNDYKVQHDCGSVIILKHQFNMADREESHSIDNMVFFIPDRRLEYWDNRDPANLNSTFTNYKPAYAPAIAMLYIPLKATGAKNASDGKKWDITLTWSSNLNAMTGNVIPQKFNLYTVDDAGNRTLLKQDFTDAPDAQGNYHYTYTVDRETEARHIRYVVEGTPLEGEFSPVTSNRDLVEVPGLDPNQRLQLGLNVSPESNYNLAEELNVYRNHLNVSNSADVYITRDYLTKPNARMELYRHWTDADGNPQEVRIATIGTFAQDGDKGYTYKVEHYNQDHPMTADVFDPSDNSTHFVVATGSTDGKIDFGKLEIWDQFSASTSQNLHPSRYTYDVRYLWDGIKTDAGVDYFYSSAVPVDVYKTTTGNNNQTFTAEQVEADHTLNTIDRATIDSSKPAVTLSLTSNQDINYYKVYRVGLDSNTYPSTEAQREQDEAGYANVGASDRYDVFQNGNFLNTVNTADGAKIADETAMQASDASTYARRMVPVIWTNRYSLDGTLDATAQNTYGAPIETVHRVGVTVKLADGSSVETSNFAFNHNGVTGRYYKVPLSLQALVPSTLRPVKYRIWRSTPDGVAMEGTDVAAYKKRLDQKDHPLTVNVDDDGNMSFDASNEGETLQTTVDETQDGQEKVWIPIADYFGARSVKENDGFANFDVTYYVRIYCVPATTTTAAKAAVASADATATPYYVAEAQLKVPVVGSNVVTSVTSVDASSQVQSVVYYSTTGLVSNTPFAGVNIKVTTYVGGRKTVEKLIVK</sequence>
<reference evidence="2 3" key="1">
    <citation type="submission" date="2019-08" db="EMBL/GenBank/DDBJ databases">
        <title>In-depth cultivation of the pig gut microbiome towards novel bacterial diversity and tailored functional studies.</title>
        <authorList>
            <person name="Wylensek D."/>
            <person name="Hitch T.C.A."/>
            <person name="Clavel T."/>
        </authorList>
    </citation>
    <scope>NUCLEOTIDE SEQUENCE [LARGE SCALE GENOMIC DNA]</scope>
    <source>
        <strain evidence="2 3">Oil-RF-744-WCA-WT-10</strain>
    </source>
</reference>
<keyword evidence="3" id="KW-1185">Reference proteome</keyword>
<keyword evidence="1" id="KW-0732">Signal</keyword>
<gene>
    <name evidence="2" type="ORF">FYJ29_13350</name>
</gene>
<dbReference type="AlphaFoldDB" id="A0A6L5XGR9"/>
<protein>
    <submittedName>
        <fullName evidence="2">Uncharacterized protein</fullName>
    </submittedName>
</protein>
<organism evidence="2 3">
    <name type="scientific">Sodaliphilus pleomorphus</name>
    <dbReference type="NCBI Taxonomy" id="2606626"/>
    <lineage>
        <taxon>Bacteria</taxon>
        <taxon>Pseudomonadati</taxon>
        <taxon>Bacteroidota</taxon>
        <taxon>Bacteroidia</taxon>
        <taxon>Bacteroidales</taxon>
        <taxon>Muribaculaceae</taxon>
        <taxon>Sodaliphilus</taxon>
    </lineage>
</organism>
<accession>A0A6L5XGR9</accession>
<dbReference type="Proteomes" id="UP000483362">
    <property type="component" value="Unassembled WGS sequence"/>
</dbReference>
<name>A0A6L5XGR9_9BACT</name>
<dbReference type="RefSeq" id="WP_154327523.1">
    <property type="nucleotide sequence ID" value="NZ_CP045696.1"/>
</dbReference>
<evidence type="ECO:0000313" key="3">
    <source>
        <dbReference type="Proteomes" id="UP000483362"/>
    </source>
</evidence>
<feature type="signal peptide" evidence="1">
    <location>
        <begin position="1"/>
        <end position="23"/>
    </location>
</feature>
<evidence type="ECO:0000313" key="2">
    <source>
        <dbReference type="EMBL" id="MSS18734.1"/>
    </source>
</evidence>
<proteinExistence type="predicted"/>
<evidence type="ECO:0000256" key="1">
    <source>
        <dbReference type="SAM" id="SignalP"/>
    </source>
</evidence>
<comment type="caution">
    <text evidence="2">The sequence shown here is derived from an EMBL/GenBank/DDBJ whole genome shotgun (WGS) entry which is preliminary data.</text>
</comment>